<protein>
    <submittedName>
        <fullName evidence="12">Insulinase family protein</fullName>
    </submittedName>
</protein>
<dbReference type="AlphaFoldDB" id="A0AAE3N0X3"/>
<organism evidence="12 13">
    <name type="scientific">Ectorhizobium quercum</name>
    <dbReference type="NCBI Taxonomy" id="2965071"/>
    <lineage>
        <taxon>Bacteria</taxon>
        <taxon>Pseudomonadati</taxon>
        <taxon>Pseudomonadota</taxon>
        <taxon>Alphaproteobacteria</taxon>
        <taxon>Hyphomicrobiales</taxon>
        <taxon>Rhizobiaceae</taxon>
        <taxon>Ectorhizobium</taxon>
    </lineage>
</organism>
<dbReference type="Pfam" id="PF05193">
    <property type="entry name" value="Peptidase_M16_C"/>
    <property type="match status" value="1"/>
</dbReference>
<evidence type="ECO:0000313" key="12">
    <source>
        <dbReference type="EMBL" id="MCX8997917.1"/>
    </source>
</evidence>
<evidence type="ECO:0000256" key="1">
    <source>
        <dbReference type="ARBA" id="ARBA00001947"/>
    </source>
</evidence>
<keyword evidence="3" id="KW-0645">Protease</keyword>
<dbReference type="InterPro" id="IPR011249">
    <property type="entry name" value="Metalloenz_LuxS/M16"/>
</dbReference>
<evidence type="ECO:0000256" key="6">
    <source>
        <dbReference type="ARBA" id="ARBA00022833"/>
    </source>
</evidence>
<keyword evidence="6" id="KW-0862">Zinc</keyword>
<sequence length="937" mass="103450">MGRREGDVLIMRRGMPAGGFRSFWIAISAACVLVLAGTHPARAGDARWDPRLVRGTLENGLSYILHDSGRAEDPFNIRLVVHAGSVDEETPSGVAHIVEHMAFQSTRAHPETLHRYFQALGWRTGVQVNAMTRETETQYMVRTRPGDALDLDGALALVADIAFGAELKEQDWHKERSVILEELKQDDSTASRLNRQKKALLRAGSRFADRPTIGTRAGIEKATVADIRAFYERFYVASNMTLIVSGRFDPAGAKAAIERLFGPAPKKPRPDRSYLAFPLKSGLSVGTVQDPAGTTSQAVYAFQMAMPDRVGEAGQFAWLQKYLLARLIREAVHRYAPHYAATVESLTFVAQEPAERRLVLAFNARGRDHAAATAVLLETVERLRREGLSRGAFETELAAAYRTGRNNVEAAARRTFGEWEDRIASAVLTGSVLEAPEERAERTRLFLDRIDFEDLKATMREMLAAPDRVLFHQVPGDMETPPVSAAAIEAERMRLAALDPLPALPPRPMPQVAAAEQPLPGWPAQARLEQTGTLLAVERHDDPEIVEWALSNGDRVVWLVRDTPDGRVYLSGQSGPGYGNAEFGRLVSQAAIQLWIQSGYGFWTQEDYDRWRKAQAADWNWVLQESTLNAAVSAAPGRLAALLRRYAETVRFGTIREAAAKDFRTQMAESPPDEAGDEEDLSRRQSAPALAGTSAARLEEAARALLAEPVTWFAVGPEPEAAIRDAFARIVGALPRAASLTPAPALQPEGIHRMIAKTLSPDRARVEISFFSRMEWTPEDAFLVSTLTPLAQQALKNRLRNELGGIYTLAFDLRVAPDTDRAIGTLSFYCPPGRAEELAKAALEVFGEMPGIARKADVQRLRADIDFAENARLADPNTWLRRLALSYRRYGDAGYLRRMGQLSGQVTGTLLENRATRIFSTQNRTVRIRLPGEPTGG</sequence>
<name>A0AAE3N0X3_9HYPH</name>
<dbReference type="GO" id="GO:0046872">
    <property type="term" value="F:metal ion binding"/>
    <property type="evidence" value="ECO:0007669"/>
    <property type="project" value="UniProtKB-KW"/>
</dbReference>
<evidence type="ECO:0000313" key="13">
    <source>
        <dbReference type="Proteomes" id="UP001208771"/>
    </source>
</evidence>
<dbReference type="PANTHER" id="PTHR43690">
    <property type="entry name" value="NARDILYSIN"/>
    <property type="match status" value="1"/>
</dbReference>
<evidence type="ECO:0000256" key="8">
    <source>
        <dbReference type="RuleBase" id="RU004447"/>
    </source>
</evidence>
<dbReference type="PROSITE" id="PS00143">
    <property type="entry name" value="INSULINASE"/>
    <property type="match status" value="1"/>
</dbReference>
<evidence type="ECO:0000256" key="9">
    <source>
        <dbReference type="SAM" id="MobiDB-lite"/>
    </source>
</evidence>
<accession>A0AAE3N0X3</accession>
<dbReference type="InterPro" id="IPR007863">
    <property type="entry name" value="Peptidase_M16_C"/>
</dbReference>
<dbReference type="SUPFAM" id="SSF63411">
    <property type="entry name" value="LuxS/MPP-like metallohydrolase"/>
    <property type="match status" value="3"/>
</dbReference>
<dbReference type="Gene3D" id="3.30.830.10">
    <property type="entry name" value="Metalloenzyme, LuxS/M16 peptidase-like"/>
    <property type="match status" value="3"/>
</dbReference>
<evidence type="ECO:0000256" key="4">
    <source>
        <dbReference type="ARBA" id="ARBA00022723"/>
    </source>
</evidence>
<feature type="compositionally biased region" description="Acidic residues" evidence="9">
    <location>
        <begin position="671"/>
        <end position="680"/>
    </location>
</feature>
<dbReference type="InterPro" id="IPR001431">
    <property type="entry name" value="Pept_M16_Zn_BS"/>
</dbReference>
<evidence type="ECO:0000259" key="10">
    <source>
        <dbReference type="Pfam" id="PF00675"/>
    </source>
</evidence>
<evidence type="ECO:0000256" key="7">
    <source>
        <dbReference type="ARBA" id="ARBA00023049"/>
    </source>
</evidence>
<dbReference type="Proteomes" id="UP001208771">
    <property type="component" value="Unassembled WGS sequence"/>
</dbReference>
<comment type="cofactor">
    <cofactor evidence="1">
        <name>Zn(2+)</name>
        <dbReference type="ChEBI" id="CHEBI:29105"/>
    </cofactor>
</comment>
<dbReference type="Pfam" id="PF00675">
    <property type="entry name" value="Peptidase_M16"/>
    <property type="match status" value="1"/>
</dbReference>
<dbReference type="PANTHER" id="PTHR43690:SF34">
    <property type="entry name" value="ZINC PROTEASE PQQL-LIKE"/>
    <property type="match status" value="1"/>
</dbReference>
<proteinExistence type="inferred from homology"/>
<keyword evidence="4" id="KW-0479">Metal-binding</keyword>
<evidence type="ECO:0000256" key="2">
    <source>
        <dbReference type="ARBA" id="ARBA00007261"/>
    </source>
</evidence>
<dbReference type="RefSeq" id="WP_306411710.1">
    <property type="nucleotide sequence ID" value="NZ_JANFPI010000004.1"/>
</dbReference>
<feature type="region of interest" description="Disordered" evidence="9">
    <location>
        <begin position="663"/>
        <end position="689"/>
    </location>
</feature>
<keyword evidence="7" id="KW-0482">Metalloprotease</keyword>
<gene>
    <name evidence="12" type="ORF">NOF55_12475</name>
</gene>
<keyword evidence="5" id="KW-0378">Hydrolase</keyword>
<dbReference type="GO" id="GO:0004222">
    <property type="term" value="F:metalloendopeptidase activity"/>
    <property type="evidence" value="ECO:0007669"/>
    <property type="project" value="InterPro"/>
</dbReference>
<evidence type="ECO:0000256" key="5">
    <source>
        <dbReference type="ARBA" id="ARBA00022801"/>
    </source>
</evidence>
<comment type="similarity">
    <text evidence="2 8">Belongs to the peptidase M16 family.</text>
</comment>
<feature type="domain" description="Peptidase M16 N-terminal" evidence="10">
    <location>
        <begin position="76"/>
        <end position="190"/>
    </location>
</feature>
<keyword evidence="13" id="KW-1185">Reference proteome</keyword>
<dbReference type="InterPro" id="IPR011765">
    <property type="entry name" value="Pept_M16_N"/>
</dbReference>
<feature type="domain" description="Peptidase M16 C-terminal" evidence="11">
    <location>
        <begin position="222"/>
        <end position="395"/>
    </location>
</feature>
<reference evidence="12" key="1">
    <citation type="submission" date="2022-07" db="EMBL/GenBank/DDBJ databases">
        <title>Ectorhizobium quercum gen.nov., sp. nov.</title>
        <authorList>
            <person name="Ma T."/>
            <person name="Li Y."/>
        </authorList>
    </citation>
    <scope>NUCLEOTIDE SEQUENCE</scope>
    <source>
        <strain evidence="12">BDR2-2</strain>
    </source>
</reference>
<comment type="caution">
    <text evidence="12">The sequence shown here is derived from an EMBL/GenBank/DDBJ whole genome shotgun (WGS) entry which is preliminary data.</text>
</comment>
<evidence type="ECO:0000259" key="11">
    <source>
        <dbReference type="Pfam" id="PF05193"/>
    </source>
</evidence>
<evidence type="ECO:0000256" key="3">
    <source>
        <dbReference type="ARBA" id="ARBA00022670"/>
    </source>
</evidence>
<dbReference type="GO" id="GO:0006508">
    <property type="term" value="P:proteolysis"/>
    <property type="evidence" value="ECO:0007669"/>
    <property type="project" value="UniProtKB-KW"/>
</dbReference>
<dbReference type="EMBL" id="JANFPI010000004">
    <property type="protein sequence ID" value="MCX8997917.1"/>
    <property type="molecule type" value="Genomic_DNA"/>
</dbReference>
<dbReference type="InterPro" id="IPR050626">
    <property type="entry name" value="Peptidase_M16"/>
</dbReference>